<keyword evidence="3" id="KW-1185">Reference proteome</keyword>
<evidence type="ECO:0000256" key="1">
    <source>
        <dbReference type="SAM" id="MobiDB-lite"/>
    </source>
</evidence>
<organism evidence="2 3">
    <name type="scientific">Longimycelium tulufanense</name>
    <dbReference type="NCBI Taxonomy" id="907463"/>
    <lineage>
        <taxon>Bacteria</taxon>
        <taxon>Bacillati</taxon>
        <taxon>Actinomycetota</taxon>
        <taxon>Actinomycetes</taxon>
        <taxon>Pseudonocardiales</taxon>
        <taxon>Pseudonocardiaceae</taxon>
        <taxon>Longimycelium</taxon>
    </lineage>
</organism>
<protein>
    <submittedName>
        <fullName evidence="2">Uncharacterized protein</fullName>
    </submittedName>
</protein>
<comment type="caution">
    <text evidence="2">The sequence shown here is derived from an EMBL/GenBank/DDBJ whole genome shotgun (WGS) entry which is preliminary data.</text>
</comment>
<dbReference type="Proteomes" id="UP000637578">
    <property type="component" value="Unassembled WGS sequence"/>
</dbReference>
<name>A0A8J3FX29_9PSEU</name>
<dbReference type="RefSeq" id="WP_189061958.1">
    <property type="nucleotide sequence ID" value="NZ_BMMK01000057.1"/>
</dbReference>
<dbReference type="EMBL" id="BMMK01000057">
    <property type="protein sequence ID" value="GGM82809.1"/>
    <property type="molecule type" value="Genomic_DNA"/>
</dbReference>
<accession>A0A8J3FX29</accession>
<feature type="region of interest" description="Disordered" evidence="1">
    <location>
        <begin position="1"/>
        <end position="22"/>
    </location>
</feature>
<dbReference type="AlphaFoldDB" id="A0A8J3FX29"/>
<evidence type="ECO:0000313" key="2">
    <source>
        <dbReference type="EMBL" id="GGM82809.1"/>
    </source>
</evidence>
<reference evidence="2" key="1">
    <citation type="journal article" date="2014" name="Int. J. Syst. Evol. Microbiol.">
        <title>Complete genome sequence of Corynebacterium casei LMG S-19264T (=DSM 44701T), isolated from a smear-ripened cheese.</title>
        <authorList>
            <consortium name="US DOE Joint Genome Institute (JGI-PGF)"/>
            <person name="Walter F."/>
            <person name="Albersmeier A."/>
            <person name="Kalinowski J."/>
            <person name="Ruckert C."/>
        </authorList>
    </citation>
    <scope>NUCLEOTIDE SEQUENCE</scope>
    <source>
        <strain evidence="2">CGMCC 4.5737</strain>
    </source>
</reference>
<proteinExistence type="predicted"/>
<reference evidence="2" key="2">
    <citation type="submission" date="2020-09" db="EMBL/GenBank/DDBJ databases">
        <authorList>
            <person name="Sun Q."/>
            <person name="Zhou Y."/>
        </authorList>
    </citation>
    <scope>NUCLEOTIDE SEQUENCE</scope>
    <source>
        <strain evidence="2">CGMCC 4.5737</strain>
    </source>
</reference>
<sequence>MTSSSGVGRSPAGRRPHLDPSELTAWLRALPPRERIRAAEEASDEARALVGHFAEIRRAAVVEAHAQGEDVGVSPQKVRDAARRDRELLRAALEVLTRPGVAAVRRDQLAQGLAARAPMYAVAQRVDIGIRHLDTTTITGDEHELLMAAHRRALAILGRQEAR</sequence>
<evidence type="ECO:0000313" key="3">
    <source>
        <dbReference type="Proteomes" id="UP000637578"/>
    </source>
</evidence>
<gene>
    <name evidence="2" type="ORF">GCM10012275_61640</name>
</gene>